<evidence type="ECO:0000259" key="21">
    <source>
        <dbReference type="PROSITE" id="PS50222"/>
    </source>
</evidence>
<evidence type="ECO:0000256" key="9">
    <source>
        <dbReference type="ARBA" id="ARBA00022833"/>
    </source>
</evidence>
<proteinExistence type="predicted"/>
<reference evidence="22" key="1">
    <citation type="submission" date="2021-02" db="EMBL/GenBank/DDBJ databases">
        <authorList>
            <person name="Nowell W R."/>
        </authorList>
    </citation>
    <scope>NUCLEOTIDE SEQUENCE</scope>
    <source>
        <strain evidence="22">Ploen Becks lab</strain>
    </source>
</reference>
<comment type="subcellular location">
    <subcellularLocation>
        <location evidence="2">Membrane</location>
        <topology evidence="2">Single-pass type I membrane protein</topology>
    </subcellularLocation>
    <subcellularLocation>
        <location evidence="1">Nucleus</location>
    </subcellularLocation>
</comment>
<evidence type="ECO:0000256" key="13">
    <source>
        <dbReference type="ARBA" id="ARBA00023065"/>
    </source>
</evidence>
<dbReference type="PROSITE" id="PS50171">
    <property type="entry name" value="ZF_MATRIN"/>
    <property type="match status" value="1"/>
</dbReference>
<comment type="caution">
    <text evidence="22">The sequence shown here is derived from an EMBL/GenBank/DDBJ whole genome shotgun (WGS) entry which is preliminary data.</text>
</comment>
<evidence type="ECO:0000256" key="16">
    <source>
        <dbReference type="SAM" id="Coils"/>
    </source>
</evidence>
<gene>
    <name evidence="22" type="ORF">OXX778_LOCUS3048</name>
</gene>
<evidence type="ECO:0000256" key="7">
    <source>
        <dbReference type="ARBA" id="ARBA00022729"/>
    </source>
</evidence>
<dbReference type="GO" id="GO:0008270">
    <property type="term" value="F:zinc ion binding"/>
    <property type="evidence" value="ECO:0007669"/>
    <property type="project" value="UniProtKB-KW"/>
</dbReference>
<feature type="compositionally biased region" description="Basic and acidic residues" evidence="17">
    <location>
        <begin position="1080"/>
        <end position="1098"/>
    </location>
</feature>
<keyword evidence="15" id="KW-0539">Nucleus</keyword>
<dbReference type="InterPro" id="IPR000690">
    <property type="entry name" value="Matrin/U1-C_Znf_C2H2"/>
</dbReference>
<feature type="coiled-coil region" evidence="16">
    <location>
        <begin position="930"/>
        <end position="957"/>
    </location>
</feature>
<feature type="compositionally biased region" description="Polar residues" evidence="17">
    <location>
        <begin position="587"/>
        <end position="604"/>
    </location>
</feature>
<feature type="region of interest" description="Disordered" evidence="17">
    <location>
        <begin position="648"/>
        <end position="667"/>
    </location>
</feature>
<keyword evidence="23" id="KW-1185">Reference proteome</keyword>
<feature type="domain" description="EF-hand" evidence="21">
    <location>
        <begin position="69"/>
        <end position="104"/>
    </location>
</feature>
<evidence type="ECO:0000259" key="20">
    <source>
        <dbReference type="PROSITE" id="PS50171"/>
    </source>
</evidence>
<evidence type="ECO:0000256" key="6">
    <source>
        <dbReference type="ARBA" id="ARBA00022723"/>
    </source>
</evidence>
<dbReference type="PROSITE" id="PS50105">
    <property type="entry name" value="SAM_DOMAIN"/>
    <property type="match status" value="1"/>
</dbReference>
<feature type="domain" description="SAM" evidence="19">
    <location>
        <begin position="139"/>
        <end position="198"/>
    </location>
</feature>
<dbReference type="SUPFAM" id="SSF57667">
    <property type="entry name" value="beta-beta-alpha zinc fingers"/>
    <property type="match status" value="1"/>
</dbReference>
<keyword evidence="7 18" id="KW-0732">Signal</keyword>
<feature type="region of interest" description="Disordered" evidence="17">
    <location>
        <begin position="1004"/>
        <end position="1042"/>
    </location>
</feature>
<dbReference type="InterPro" id="IPR013761">
    <property type="entry name" value="SAM/pointed_sf"/>
</dbReference>
<evidence type="ECO:0000313" key="22">
    <source>
        <dbReference type="EMBL" id="CAF0734473.1"/>
    </source>
</evidence>
<dbReference type="InterPro" id="IPR036236">
    <property type="entry name" value="Znf_C2H2_sf"/>
</dbReference>
<dbReference type="InterPro" id="IPR003604">
    <property type="entry name" value="Matrin/U1-like-C_Znf_C2H2"/>
</dbReference>
<dbReference type="Gene3D" id="1.10.150.50">
    <property type="entry name" value="Transcription Factor, Ets-1"/>
    <property type="match status" value="1"/>
</dbReference>
<dbReference type="Gene3D" id="1.10.238.180">
    <property type="match status" value="1"/>
</dbReference>
<keyword evidence="14" id="KW-0472">Membrane</keyword>
<dbReference type="GO" id="GO:0051049">
    <property type="term" value="P:regulation of transport"/>
    <property type="evidence" value="ECO:0007669"/>
    <property type="project" value="UniProtKB-ARBA"/>
</dbReference>
<evidence type="ECO:0000256" key="14">
    <source>
        <dbReference type="ARBA" id="ARBA00023136"/>
    </source>
</evidence>
<keyword evidence="11" id="KW-1133">Transmembrane helix</keyword>
<feature type="signal peptide" evidence="18">
    <location>
        <begin position="1"/>
        <end position="28"/>
    </location>
</feature>
<feature type="compositionally biased region" description="Polar residues" evidence="17">
    <location>
        <begin position="763"/>
        <end position="775"/>
    </location>
</feature>
<feature type="compositionally biased region" description="Polar residues" evidence="17">
    <location>
        <begin position="782"/>
        <end position="793"/>
    </location>
</feature>
<dbReference type="Gene3D" id="1.10.287.3550">
    <property type="match status" value="1"/>
</dbReference>
<dbReference type="Pfam" id="PF06220">
    <property type="entry name" value="zf-U1"/>
    <property type="match status" value="1"/>
</dbReference>
<keyword evidence="4" id="KW-0109">Calcium transport</keyword>
<keyword evidence="13" id="KW-0406">Ion transport</keyword>
<evidence type="ECO:0000256" key="2">
    <source>
        <dbReference type="ARBA" id="ARBA00004479"/>
    </source>
</evidence>
<protein>
    <submittedName>
        <fullName evidence="22">Uncharacterized protein</fullName>
    </submittedName>
</protein>
<feature type="coiled-coil region" evidence="16">
    <location>
        <begin position="327"/>
        <end position="385"/>
    </location>
</feature>
<feature type="compositionally biased region" description="Low complexity" evidence="17">
    <location>
        <begin position="652"/>
        <end position="666"/>
    </location>
</feature>
<sequence length="1187" mass="137114">MKTNYYGKLAQITTFILITLYMIQCGQNDVNNNKLDDNLNRINDIHYNIPDPDCTGPFGLCTQEDKDRLGYLAIKKLHEKMDDDRDGQIEIKETKEFMTEELQYKNGANEREIKFHGSDSLISVDEMWKSWQYSQVYNWTVEDVVIWVNEQVKLPQYANYFRRNQIDGQFLPRLAINENHYYSNVMQIKDSRHKRLLMIKATDIVLFGQQAKPHNLIKDALLFGALTASIIFSLFLYSKHRESLDKIKRMMTEVEKLGANEENETLINQLKNNLKSDEKFSDLNSPNSQSTLSLFSLKKRSIFSTSRTNSTSDSVDQTDLKDHLKQTQIITAKNQKLTEELNKAKIEADYLRRARENTDGQLRRLELAEQELDKVRAALRQTEARQELVKFQPPQNLINLLNRTYESERELLEYKFNTIKKEKEACYDSLNKISKRQSGLLGALKIAHSSTLEEINHKLEILKHEIQKCKTEKHEWTKRWNNIDELCNKANENVLYENSSLEQQDMFISLDNGLILPRKIWPYTFNSKNYLINTNIDLKFTDSIDKKEVAGESPSDETFKANVSNIPPNNSLAQLNQQSVKNNVSTIQNKKPYQNKSISNFKQSSQDETKSQTFYNSVNQLNINAMRPMSMIEQPLNENKVEFDLNIENDDSNNNNIKTKNYNDENQGQTTLVNTTNIPQQPIQKTNVTIIDPTNGLNQKIARESLIHKNDVFQFDDVESVHTHDSLFRQTPQSSFELDDTRYEPSKAKKKLTSLITPLLRTVNQSQSSSINKPSNKVKPQRNPSFSSQNSSPKLIKKGEKTSSLISLERRNTFSKHLNSLKKKLQINSKTSSQNLIIPNDDLVKSTSVDLIPIPSSKELQFLKPHLNENTSSSVDNFHDQNNKTKAKKLFSFRLSKNKKKSEFWKSNPKKLCDYCKIWIQDNKASISIHENGRKHKEEVRKKLEEIKKKSVEKKNEEKIYQKSMAAIEKAAMAAMQNDLSSNPNLRNQYGSATKLEAKTEIATTSKEVKKQKHKDALKPETGVKRKSGPEPEAKMGKWETVEAKKPHLEVIPSKIDLQLPTKTTGLKKIQLNIEDTNEENSHREQIKEEEPKSKWKPLDSFQSVDTNIKNEEKIEESATSLVTDTINTTGRNSYDEIKSEDKIDIPVKQEPIEEKIPTLKNSNKKDKIVTFKKRTKEVSLRERTTD</sequence>
<dbReference type="GO" id="GO:0002115">
    <property type="term" value="P:store-operated calcium entry"/>
    <property type="evidence" value="ECO:0007669"/>
    <property type="project" value="TreeGrafter"/>
</dbReference>
<dbReference type="EMBL" id="CAJNOC010000257">
    <property type="protein sequence ID" value="CAF0734473.1"/>
    <property type="molecule type" value="Genomic_DNA"/>
</dbReference>
<dbReference type="GO" id="GO:0005246">
    <property type="term" value="F:calcium channel regulator activity"/>
    <property type="evidence" value="ECO:0007669"/>
    <property type="project" value="InterPro"/>
</dbReference>
<evidence type="ECO:0000313" key="23">
    <source>
        <dbReference type="Proteomes" id="UP000663879"/>
    </source>
</evidence>
<feature type="domain" description="Matrin-type" evidence="20">
    <location>
        <begin position="911"/>
        <end position="942"/>
    </location>
</feature>
<feature type="chain" id="PRO_5032493975" evidence="18">
    <location>
        <begin position="29"/>
        <end position="1187"/>
    </location>
</feature>
<evidence type="ECO:0000256" key="12">
    <source>
        <dbReference type="ARBA" id="ARBA00023054"/>
    </source>
</evidence>
<dbReference type="PANTHER" id="PTHR15136:SF5">
    <property type="entry name" value="STROMAL INTERACTION MOLECULE HOMOLOG"/>
    <property type="match status" value="1"/>
</dbReference>
<evidence type="ECO:0000256" key="10">
    <source>
        <dbReference type="ARBA" id="ARBA00022837"/>
    </source>
</evidence>
<keyword evidence="10" id="KW-0106">Calcium</keyword>
<keyword evidence="3" id="KW-0813">Transport</keyword>
<dbReference type="InterPro" id="IPR057835">
    <property type="entry name" value="EF-hand_STIM1/2"/>
</dbReference>
<dbReference type="FunFam" id="1.10.238.180:FF:000001">
    <property type="entry name" value="Stromal interaction molecule 1"/>
    <property type="match status" value="1"/>
</dbReference>
<dbReference type="GO" id="GO:0005634">
    <property type="term" value="C:nucleus"/>
    <property type="evidence" value="ECO:0007669"/>
    <property type="project" value="UniProtKB-SubCell"/>
</dbReference>
<accession>A0A813NEE7</accession>
<dbReference type="Pfam" id="PF16533">
    <property type="entry name" value="SOAR"/>
    <property type="match status" value="1"/>
</dbReference>
<dbReference type="Pfam" id="PF25578">
    <property type="entry name" value="EF-hand_STIM1"/>
    <property type="match status" value="1"/>
</dbReference>
<feature type="coiled-coil region" evidence="16">
    <location>
        <begin position="452"/>
        <end position="479"/>
    </location>
</feature>
<dbReference type="GO" id="GO:0005886">
    <property type="term" value="C:plasma membrane"/>
    <property type="evidence" value="ECO:0007669"/>
    <property type="project" value="TreeGrafter"/>
</dbReference>
<dbReference type="Pfam" id="PF07647">
    <property type="entry name" value="SAM_2"/>
    <property type="match status" value="1"/>
</dbReference>
<organism evidence="22 23">
    <name type="scientific">Brachionus calyciflorus</name>
    <dbReference type="NCBI Taxonomy" id="104777"/>
    <lineage>
        <taxon>Eukaryota</taxon>
        <taxon>Metazoa</taxon>
        <taxon>Spiralia</taxon>
        <taxon>Gnathifera</taxon>
        <taxon>Rotifera</taxon>
        <taxon>Eurotatoria</taxon>
        <taxon>Monogononta</taxon>
        <taxon>Pseudotrocha</taxon>
        <taxon>Ploima</taxon>
        <taxon>Brachionidae</taxon>
        <taxon>Brachionus</taxon>
    </lineage>
</organism>
<evidence type="ECO:0000256" key="1">
    <source>
        <dbReference type="ARBA" id="ARBA00004123"/>
    </source>
</evidence>
<dbReference type="Proteomes" id="UP000663879">
    <property type="component" value="Unassembled WGS sequence"/>
</dbReference>
<dbReference type="GO" id="GO:0005509">
    <property type="term" value="F:calcium ion binding"/>
    <property type="evidence" value="ECO:0007669"/>
    <property type="project" value="InterPro"/>
</dbReference>
<keyword evidence="5" id="KW-0812">Transmembrane</keyword>
<name>A0A813NEE7_9BILA</name>
<keyword evidence="6" id="KW-0479">Metal-binding</keyword>
<feature type="region of interest" description="Disordered" evidence="17">
    <location>
        <begin position="587"/>
        <end position="610"/>
    </location>
</feature>
<dbReference type="GO" id="GO:0005783">
    <property type="term" value="C:endoplasmic reticulum"/>
    <property type="evidence" value="ECO:0007669"/>
    <property type="project" value="TreeGrafter"/>
</dbReference>
<dbReference type="SUPFAM" id="SSF47769">
    <property type="entry name" value="SAM/Pointed domain"/>
    <property type="match status" value="1"/>
</dbReference>
<dbReference type="InterPro" id="IPR037608">
    <property type="entry name" value="STIM1/2"/>
</dbReference>
<dbReference type="AlphaFoldDB" id="A0A813NEE7"/>
<keyword evidence="9" id="KW-0862">Zinc</keyword>
<dbReference type="InterPro" id="IPR013085">
    <property type="entry name" value="U1-CZ_Znf_C2H2"/>
</dbReference>
<evidence type="ECO:0000256" key="18">
    <source>
        <dbReference type="SAM" id="SignalP"/>
    </source>
</evidence>
<dbReference type="InterPro" id="IPR002048">
    <property type="entry name" value="EF_hand_dom"/>
</dbReference>
<keyword evidence="12 16" id="KW-0175">Coiled coil</keyword>
<dbReference type="InterPro" id="IPR032393">
    <property type="entry name" value="SOAR_STIM1/2"/>
</dbReference>
<evidence type="ECO:0000256" key="17">
    <source>
        <dbReference type="SAM" id="MobiDB-lite"/>
    </source>
</evidence>
<feature type="compositionally biased region" description="Basic and acidic residues" evidence="17">
    <location>
        <begin position="1015"/>
        <end position="1042"/>
    </location>
</feature>
<dbReference type="PROSITE" id="PS50222">
    <property type="entry name" value="EF_HAND_2"/>
    <property type="match status" value="1"/>
</dbReference>
<keyword evidence="8" id="KW-0863">Zinc-finger</keyword>
<dbReference type="SMART" id="SM00451">
    <property type="entry name" value="ZnF_U1"/>
    <property type="match status" value="1"/>
</dbReference>
<dbReference type="Gene3D" id="3.30.160.60">
    <property type="entry name" value="Classic Zinc Finger"/>
    <property type="match status" value="1"/>
</dbReference>
<evidence type="ECO:0000256" key="15">
    <source>
        <dbReference type="ARBA" id="ARBA00023242"/>
    </source>
</evidence>
<dbReference type="GO" id="GO:0003676">
    <property type="term" value="F:nucleic acid binding"/>
    <property type="evidence" value="ECO:0007669"/>
    <property type="project" value="InterPro"/>
</dbReference>
<feature type="region of interest" description="Disordered" evidence="17">
    <location>
        <begin position="763"/>
        <end position="802"/>
    </location>
</feature>
<dbReference type="PANTHER" id="PTHR15136">
    <property type="entry name" value="STROMAL INTERACTION MOLECULE HOMOLOG"/>
    <property type="match status" value="1"/>
</dbReference>
<evidence type="ECO:0000256" key="5">
    <source>
        <dbReference type="ARBA" id="ARBA00022692"/>
    </source>
</evidence>
<evidence type="ECO:0000259" key="19">
    <source>
        <dbReference type="PROSITE" id="PS50105"/>
    </source>
</evidence>
<dbReference type="InterPro" id="IPR001660">
    <property type="entry name" value="SAM"/>
</dbReference>
<feature type="region of interest" description="Disordered" evidence="17">
    <location>
        <begin position="1072"/>
        <end position="1099"/>
    </location>
</feature>
<evidence type="ECO:0000256" key="8">
    <source>
        <dbReference type="ARBA" id="ARBA00022771"/>
    </source>
</evidence>
<evidence type="ECO:0000256" key="4">
    <source>
        <dbReference type="ARBA" id="ARBA00022568"/>
    </source>
</evidence>
<dbReference type="OrthoDB" id="9986177at2759"/>
<evidence type="ECO:0000256" key="11">
    <source>
        <dbReference type="ARBA" id="ARBA00022989"/>
    </source>
</evidence>
<evidence type="ECO:0000256" key="3">
    <source>
        <dbReference type="ARBA" id="ARBA00022448"/>
    </source>
</evidence>
<dbReference type="GO" id="GO:0006874">
    <property type="term" value="P:intracellular calcium ion homeostasis"/>
    <property type="evidence" value="ECO:0007669"/>
    <property type="project" value="TreeGrafter"/>
</dbReference>